<dbReference type="RefSeq" id="XP_003057402.1">
    <property type="nucleotide sequence ID" value="XM_003057356.1"/>
</dbReference>
<dbReference type="Gene3D" id="3.40.50.150">
    <property type="entry name" value="Vaccinia Virus protein VP39"/>
    <property type="match status" value="1"/>
</dbReference>
<keyword evidence="3" id="KW-1185">Reference proteome</keyword>
<dbReference type="Proteomes" id="UP000001876">
    <property type="component" value="Unassembled WGS sequence"/>
</dbReference>
<accession>C1MMG7</accession>
<evidence type="ECO:0000313" key="2">
    <source>
        <dbReference type="EMBL" id="EEH59047.1"/>
    </source>
</evidence>
<feature type="region of interest" description="Disordered" evidence="1">
    <location>
        <begin position="142"/>
        <end position="167"/>
    </location>
</feature>
<dbReference type="OMA" id="GWIATFH"/>
<dbReference type="eggNOG" id="ENOG502SAKF">
    <property type="taxonomic scope" value="Eukaryota"/>
</dbReference>
<evidence type="ECO:0000313" key="3">
    <source>
        <dbReference type="Proteomes" id="UP000001876"/>
    </source>
</evidence>
<proteinExistence type="predicted"/>
<dbReference type="InterPro" id="IPR029063">
    <property type="entry name" value="SAM-dependent_MTases_sf"/>
</dbReference>
<reference evidence="2 3" key="1">
    <citation type="journal article" date="2009" name="Science">
        <title>Green evolution and dynamic adaptations revealed by genomes of the marine picoeukaryotes Micromonas.</title>
        <authorList>
            <person name="Worden A.Z."/>
            <person name="Lee J.H."/>
            <person name="Mock T."/>
            <person name="Rouze P."/>
            <person name="Simmons M.P."/>
            <person name="Aerts A.L."/>
            <person name="Allen A.E."/>
            <person name="Cuvelier M.L."/>
            <person name="Derelle E."/>
            <person name="Everett M.V."/>
            <person name="Foulon E."/>
            <person name="Grimwood J."/>
            <person name="Gundlach H."/>
            <person name="Henrissat B."/>
            <person name="Napoli C."/>
            <person name="McDonald S.M."/>
            <person name="Parker M.S."/>
            <person name="Rombauts S."/>
            <person name="Salamov A."/>
            <person name="Von Dassow P."/>
            <person name="Badger J.H."/>
            <person name="Coutinho P.M."/>
            <person name="Demir E."/>
            <person name="Dubchak I."/>
            <person name="Gentemann C."/>
            <person name="Eikrem W."/>
            <person name="Gready J.E."/>
            <person name="John U."/>
            <person name="Lanier W."/>
            <person name="Lindquist E.A."/>
            <person name="Lucas S."/>
            <person name="Mayer K.F."/>
            <person name="Moreau H."/>
            <person name="Not F."/>
            <person name="Otillar R."/>
            <person name="Panaud O."/>
            <person name="Pangilinan J."/>
            <person name="Paulsen I."/>
            <person name="Piegu B."/>
            <person name="Poliakov A."/>
            <person name="Robbens S."/>
            <person name="Schmutz J."/>
            <person name="Toulza E."/>
            <person name="Wyss T."/>
            <person name="Zelensky A."/>
            <person name="Zhou K."/>
            <person name="Armbrust E.V."/>
            <person name="Bhattacharya D."/>
            <person name="Goodenough U.W."/>
            <person name="Van de Peer Y."/>
            <person name="Grigoriev I.V."/>
        </authorList>
    </citation>
    <scope>NUCLEOTIDE SEQUENCE [LARGE SCALE GENOMIC DNA]</scope>
    <source>
        <strain evidence="2 3">CCMP1545</strain>
    </source>
</reference>
<gene>
    <name evidence="2" type="ORF">MICPUCDRAFT_56523</name>
</gene>
<dbReference type="GeneID" id="9682365"/>
<dbReference type="Pfam" id="PF13578">
    <property type="entry name" value="Methyltransf_24"/>
    <property type="match status" value="1"/>
</dbReference>
<dbReference type="KEGG" id="mpp:MICPUCDRAFT_56523"/>
<protein>
    <submittedName>
        <fullName evidence="2">Predicted protein</fullName>
    </submittedName>
</protein>
<organism evidence="3">
    <name type="scientific">Micromonas pusilla (strain CCMP1545)</name>
    <name type="common">Picoplanktonic green alga</name>
    <dbReference type="NCBI Taxonomy" id="564608"/>
    <lineage>
        <taxon>Eukaryota</taxon>
        <taxon>Viridiplantae</taxon>
        <taxon>Chlorophyta</taxon>
        <taxon>Mamiellophyceae</taxon>
        <taxon>Mamiellales</taxon>
        <taxon>Mamiellaceae</taxon>
        <taxon>Micromonas</taxon>
    </lineage>
</organism>
<dbReference type="SUPFAM" id="SSF53335">
    <property type="entry name" value="S-adenosyl-L-methionine-dependent methyltransferases"/>
    <property type="match status" value="1"/>
</dbReference>
<evidence type="ECO:0000256" key="1">
    <source>
        <dbReference type="SAM" id="MobiDB-lite"/>
    </source>
</evidence>
<dbReference type="EMBL" id="GG663737">
    <property type="protein sequence ID" value="EEH59047.1"/>
    <property type="molecule type" value="Genomic_DNA"/>
</dbReference>
<dbReference type="OrthoDB" id="10058237at2759"/>
<name>C1MMG7_MICPC</name>
<feature type="compositionally biased region" description="Acidic residues" evidence="1">
    <location>
        <begin position="145"/>
        <end position="159"/>
    </location>
</feature>
<dbReference type="AlphaFoldDB" id="C1MMG7"/>
<sequence length="331" mass="35631">MAGQRRAREDAVAVVDVLKGSTTADDSGDDELDAVVVNPATVARLARYAEWGDGGVKGFFEPGLCALYASLDAFHVRNGVKGSLAEIGVYHGKSFAPLALMRRDDERCVAVDCFDAQEHNVDDSGAGDRAAFERNVARAMRACREDDDDDEDEDGDGSDGSDGTDPAWLRVVEADSATTPPETLTRAADGQTFRIFSIDGCHTESHTAADVETASRTLHDLGVVVVDDAFNPDWPGVVAGLFRWTERNRNRNRNGGGASTAPPLVPFAIGYNKVLMCRPDAHDALLTHVKTSRETRASVRKTAEFLGGEVVVLPHGWISTFHGNERLSSSN</sequence>